<dbReference type="PANTHER" id="PTHR22930:SF250">
    <property type="entry name" value="NUCLEASE HARBI1-LIKE PROTEIN"/>
    <property type="match status" value="1"/>
</dbReference>
<evidence type="ECO:0000256" key="5">
    <source>
        <dbReference type="ARBA" id="ARBA00015519"/>
    </source>
</evidence>
<keyword evidence="6" id="KW-0963">Cytoplasm</keyword>
<comment type="function">
    <text evidence="12">Transposase-derived protein that may have nuclease activity. Does not have transposase activity.</text>
</comment>
<keyword evidence="8" id="KW-0479">Metal-binding</keyword>
<evidence type="ECO:0000256" key="7">
    <source>
        <dbReference type="ARBA" id="ARBA00022722"/>
    </source>
</evidence>
<dbReference type="InterPro" id="IPR027806">
    <property type="entry name" value="HARBI1_dom"/>
</dbReference>
<evidence type="ECO:0000256" key="2">
    <source>
        <dbReference type="ARBA" id="ARBA00004123"/>
    </source>
</evidence>
<name>A0A6I8TQ82_AEDAE</name>
<dbReference type="GO" id="GO:0016787">
    <property type="term" value="F:hydrolase activity"/>
    <property type="evidence" value="ECO:0007669"/>
    <property type="project" value="UniProtKB-KW"/>
</dbReference>
<dbReference type="OrthoDB" id="7789363at2759"/>
<accession>A0A6I8TQ82</accession>
<evidence type="ECO:0000256" key="3">
    <source>
        <dbReference type="ARBA" id="ARBA00004496"/>
    </source>
</evidence>
<dbReference type="PANTHER" id="PTHR22930">
    <property type="match status" value="1"/>
</dbReference>
<evidence type="ECO:0000256" key="8">
    <source>
        <dbReference type="ARBA" id="ARBA00022723"/>
    </source>
</evidence>
<evidence type="ECO:0000256" key="12">
    <source>
        <dbReference type="ARBA" id="ARBA00045850"/>
    </source>
</evidence>
<evidence type="ECO:0000256" key="10">
    <source>
        <dbReference type="ARBA" id="ARBA00023242"/>
    </source>
</evidence>
<proteinExistence type="inferred from homology"/>
<evidence type="ECO:0000256" key="11">
    <source>
        <dbReference type="ARBA" id="ARBA00030126"/>
    </source>
</evidence>
<comment type="subcellular location">
    <subcellularLocation>
        <location evidence="3">Cytoplasm</location>
    </subcellularLocation>
    <subcellularLocation>
        <location evidence="2">Nucleus</location>
    </subcellularLocation>
</comment>
<dbReference type="PRINTS" id="PR02086">
    <property type="entry name" value="PUTNUCHARBI1"/>
</dbReference>
<protein>
    <recommendedName>
        <fullName evidence="5">Putative nuclease HARBI1</fullName>
    </recommendedName>
    <alternativeName>
        <fullName evidence="11">Harbinger transposase-derived nuclease</fullName>
    </alternativeName>
</protein>
<keyword evidence="14" id="KW-1185">Reference proteome</keyword>
<dbReference type="GO" id="GO:0005634">
    <property type="term" value="C:nucleus"/>
    <property type="evidence" value="ECO:0007669"/>
    <property type="project" value="UniProtKB-SubCell"/>
</dbReference>
<evidence type="ECO:0000313" key="14">
    <source>
        <dbReference type="Proteomes" id="UP000008820"/>
    </source>
</evidence>
<evidence type="ECO:0000256" key="9">
    <source>
        <dbReference type="ARBA" id="ARBA00022801"/>
    </source>
</evidence>
<comment type="cofactor">
    <cofactor evidence="1">
        <name>a divalent metal cation</name>
        <dbReference type="ChEBI" id="CHEBI:60240"/>
    </cofactor>
</comment>
<reference evidence="13 14" key="1">
    <citation type="submission" date="2017-06" db="EMBL/GenBank/DDBJ databases">
        <title>Aedes aegypti genome working group (AGWG) sequencing and assembly.</title>
        <authorList>
            <consortium name="Aedes aegypti Genome Working Group (AGWG)"/>
            <person name="Matthews B.J."/>
        </authorList>
    </citation>
    <scope>NUCLEOTIDE SEQUENCE [LARGE SCALE GENOMIC DNA]</scope>
    <source>
        <strain evidence="13 14">LVP_AGWG</strain>
    </source>
</reference>
<dbReference type="GO" id="GO:0005737">
    <property type="term" value="C:cytoplasm"/>
    <property type="evidence" value="ECO:0007669"/>
    <property type="project" value="UniProtKB-SubCell"/>
</dbReference>
<dbReference type="InterPro" id="IPR026103">
    <property type="entry name" value="HARBI1_animal"/>
</dbReference>
<dbReference type="AlphaFoldDB" id="A0A6I8TQ82"/>
<gene>
    <name evidence="13" type="primary">110677818</name>
</gene>
<dbReference type="InterPro" id="IPR045249">
    <property type="entry name" value="HARBI1-like"/>
</dbReference>
<evidence type="ECO:0000256" key="4">
    <source>
        <dbReference type="ARBA" id="ARBA00006958"/>
    </source>
</evidence>
<organism evidence="13 14">
    <name type="scientific">Aedes aegypti</name>
    <name type="common">Yellowfever mosquito</name>
    <name type="synonym">Culex aegypti</name>
    <dbReference type="NCBI Taxonomy" id="7159"/>
    <lineage>
        <taxon>Eukaryota</taxon>
        <taxon>Metazoa</taxon>
        <taxon>Ecdysozoa</taxon>
        <taxon>Arthropoda</taxon>
        <taxon>Hexapoda</taxon>
        <taxon>Insecta</taxon>
        <taxon>Pterygota</taxon>
        <taxon>Neoptera</taxon>
        <taxon>Endopterygota</taxon>
        <taxon>Diptera</taxon>
        <taxon>Nematocera</taxon>
        <taxon>Culicoidea</taxon>
        <taxon>Culicidae</taxon>
        <taxon>Culicinae</taxon>
        <taxon>Aedini</taxon>
        <taxon>Aedes</taxon>
        <taxon>Stegomyia</taxon>
    </lineage>
</organism>
<keyword evidence="10" id="KW-0539">Nucleus</keyword>
<comment type="similarity">
    <text evidence="4">Belongs to the HARBI1 family.</text>
</comment>
<dbReference type="Pfam" id="PF13359">
    <property type="entry name" value="DDE_Tnp_4"/>
    <property type="match status" value="1"/>
</dbReference>
<sequence length="353" mass="40580">MYSGDFINLPFPIIADVDGIYAANRTVKLYKTRRNGDDDNFKDLYRFTRENVDRVALEFLGSSSENRGGALSNVQKMKCFLRYVGDPGFQVGVGEDLGVHQTTVCKTIWTVCKAIVHKADDWIHFPNTPEAVEEAKKMWQVQRTFPSAIGAIDCTHILIKRPGNFKDEFVNRKGLNSFNVQATCNAKEQFTSVDCEWAGSVHDARIWKNSDIFHIMQDNVSGALLLADEAYPLTPWMMTPYRDPANRAQKIYNIIHKRERVIIERVFGQVKQRFPFLQSKVRVKTEKIPYMIAACFILHNVAKHLNDKDFEPRETITYDIAVPRPTETDVTLLQRGRKRRDVIATYLQGENNR</sequence>
<dbReference type="Proteomes" id="UP000008820">
    <property type="component" value="Chromosome 3"/>
</dbReference>
<evidence type="ECO:0000313" key="13">
    <source>
        <dbReference type="EnsemblMetazoa" id="AAEL023055-PA"/>
    </source>
</evidence>
<keyword evidence="7" id="KW-0540">Nuclease</keyword>
<dbReference type="GO" id="GO:0046872">
    <property type="term" value="F:metal ion binding"/>
    <property type="evidence" value="ECO:0007669"/>
    <property type="project" value="UniProtKB-KW"/>
</dbReference>
<dbReference type="InParanoid" id="A0A6I8TQ82"/>
<reference evidence="13" key="2">
    <citation type="submission" date="2020-05" db="UniProtKB">
        <authorList>
            <consortium name="EnsemblMetazoa"/>
        </authorList>
    </citation>
    <scope>IDENTIFICATION</scope>
    <source>
        <strain evidence="13">LVP_AGWG</strain>
    </source>
</reference>
<evidence type="ECO:0000256" key="6">
    <source>
        <dbReference type="ARBA" id="ARBA00022490"/>
    </source>
</evidence>
<dbReference type="EnsemblMetazoa" id="AAEL023055-RA">
    <property type="protein sequence ID" value="AAEL023055-PA"/>
    <property type="gene ID" value="AAEL023055"/>
</dbReference>
<keyword evidence="9" id="KW-0378">Hydrolase</keyword>
<evidence type="ECO:0000256" key="1">
    <source>
        <dbReference type="ARBA" id="ARBA00001968"/>
    </source>
</evidence>
<dbReference type="GO" id="GO:0004518">
    <property type="term" value="F:nuclease activity"/>
    <property type="evidence" value="ECO:0007669"/>
    <property type="project" value="UniProtKB-KW"/>
</dbReference>